<dbReference type="Gene3D" id="3.40.50.720">
    <property type="entry name" value="NAD(P)-binding Rossmann-like Domain"/>
    <property type="match status" value="2"/>
</dbReference>
<dbReference type="SUPFAM" id="SSF51735">
    <property type="entry name" value="NAD(P)-binding Rossmann-fold domains"/>
    <property type="match status" value="1"/>
</dbReference>
<evidence type="ECO:0000259" key="6">
    <source>
        <dbReference type="Pfam" id="PF02826"/>
    </source>
</evidence>
<dbReference type="InterPro" id="IPR029752">
    <property type="entry name" value="D-isomer_DH_CS1"/>
</dbReference>
<evidence type="ECO:0000313" key="8">
    <source>
        <dbReference type="Proteomes" id="UP000001916"/>
    </source>
</evidence>
<reference evidence="7 8" key="1">
    <citation type="journal article" date="2010" name="Stand. Genomic Sci.">
        <title>Complete genome sequence of Meiothermus silvanus type strain (VI-R2).</title>
        <authorList>
            <person name="Sikorski J."/>
            <person name="Tindall B.J."/>
            <person name="Lowry S."/>
            <person name="Lucas S."/>
            <person name="Nolan M."/>
            <person name="Copeland A."/>
            <person name="Glavina Del Rio T."/>
            <person name="Tice H."/>
            <person name="Cheng J.F."/>
            <person name="Han C."/>
            <person name="Pitluck S."/>
            <person name="Liolios K."/>
            <person name="Ivanova N."/>
            <person name="Mavromatis K."/>
            <person name="Mikhailova N."/>
            <person name="Pati A."/>
            <person name="Goodwin L."/>
            <person name="Chen A."/>
            <person name="Palaniappan K."/>
            <person name="Land M."/>
            <person name="Hauser L."/>
            <person name="Chang Y.J."/>
            <person name="Jeffries C.D."/>
            <person name="Rohde M."/>
            <person name="Goker M."/>
            <person name="Woyke T."/>
            <person name="Bristow J."/>
            <person name="Eisen J.A."/>
            <person name="Markowitz V."/>
            <person name="Hugenholtz P."/>
            <person name="Kyrpides N.C."/>
            <person name="Klenk H.P."/>
            <person name="Lapidus A."/>
        </authorList>
    </citation>
    <scope>NUCLEOTIDE SEQUENCE [LARGE SCALE GENOMIC DNA]</scope>
    <source>
        <strain evidence="8">ATCC 700542 / DSM 9946 / VI-R2</strain>
    </source>
</reference>
<keyword evidence="8" id="KW-1185">Reference proteome</keyword>
<protein>
    <submittedName>
        <fullName evidence="7">Glyoxylate reductase</fullName>
        <ecNumber evidence="7">1.1.1.26</ecNumber>
    </submittedName>
</protein>
<dbReference type="GO" id="GO:0016618">
    <property type="term" value="F:hydroxypyruvate reductase [NAD(P)H] activity"/>
    <property type="evidence" value="ECO:0007669"/>
    <property type="project" value="TreeGrafter"/>
</dbReference>
<dbReference type="PROSITE" id="PS00670">
    <property type="entry name" value="D_2_HYDROXYACID_DH_2"/>
    <property type="match status" value="1"/>
</dbReference>
<evidence type="ECO:0000256" key="4">
    <source>
        <dbReference type="RuleBase" id="RU003719"/>
    </source>
</evidence>
<dbReference type="GO" id="GO:0030267">
    <property type="term" value="F:glyoxylate reductase (NADPH) activity"/>
    <property type="evidence" value="ECO:0007669"/>
    <property type="project" value="TreeGrafter"/>
</dbReference>
<dbReference type="CDD" id="cd05301">
    <property type="entry name" value="GDH"/>
    <property type="match status" value="1"/>
</dbReference>
<dbReference type="HOGENOM" id="CLU_019796_1_2_0"/>
<dbReference type="InterPro" id="IPR006140">
    <property type="entry name" value="D-isomer_DH_NAD-bd"/>
</dbReference>
<gene>
    <name evidence="7" type="ordered locus">Mesil_2536</name>
</gene>
<dbReference type="SUPFAM" id="SSF52283">
    <property type="entry name" value="Formate/glycerate dehydrogenase catalytic domain-like"/>
    <property type="match status" value="1"/>
</dbReference>
<evidence type="ECO:0000256" key="2">
    <source>
        <dbReference type="ARBA" id="ARBA00023002"/>
    </source>
</evidence>
<dbReference type="STRING" id="526227.Mesil_2536"/>
<evidence type="ECO:0000256" key="1">
    <source>
        <dbReference type="ARBA" id="ARBA00005854"/>
    </source>
</evidence>
<name>D7BB12_ALLS1</name>
<dbReference type="InterPro" id="IPR006139">
    <property type="entry name" value="D-isomer_2_OHA_DH_cat_dom"/>
</dbReference>
<organism evidence="7 8">
    <name type="scientific">Allomeiothermus silvanus (strain ATCC 700542 / DSM 9946 / NBRC 106475 / NCIMB 13440 / VI-R2)</name>
    <name type="common">Thermus silvanus</name>
    <dbReference type="NCBI Taxonomy" id="526227"/>
    <lineage>
        <taxon>Bacteria</taxon>
        <taxon>Thermotogati</taxon>
        <taxon>Deinococcota</taxon>
        <taxon>Deinococci</taxon>
        <taxon>Thermales</taxon>
        <taxon>Thermaceae</taxon>
        <taxon>Allomeiothermus</taxon>
    </lineage>
</organism>
<sequence length="318" mass="34293">MRVFITRHLPGPALEEIPRAGFELDIWPEFLPPPREVLLERVRGICGLIPTVDDTLDAAVMDAAGPGLRVIANYAVGVNNIDLNAARTRGIRVTNTPGVNMEATADLAFSLLCAVARRIVEGVDYVRRGEWKTWHPELLLGTELHGATLGIVGFGAIGQAMARRAGGFSMRVLYHSRTPKPEALALGAEYCGLEGLLAESDFVSIHTPLTPDTHRLLNHERLGWMKRGAILVNTARGPIVDTQALLEALSSGHLGGAGLDVTDPEPLPKEHPLFSFPNVVVTPHLGSAGRRTRERMTEVAVSNLLAVLSGHEPPNPVV</sequence>
<dbReference type="PANTHER" id="PTHR10996:SF283">
    <property type="entry name" value="GLYOXYLATE_HYDROXYPYRUVATE REDUCTASE B"/>
    <property type="match status" value="1"/>
</dbReference>
<dbReference type="KEGG" id="msv:Mesil_2536"/>
<dbReference type="PANTHER" id="PTHR10996">
    <property type="entry name" value="2-HYDROXYACID DEHYDROGENASE-RELATED"/>
    <property type="match status" value="1"/>
</dbReference>
<dbReference type="Proteomes" id="UP000001916">
    <property type="component" value="Chromosome"/>
</dbReference>
<evidence type="ECO:0000313" key="7">
    <source>
        <dbReference type="EMBL" id="ADH64386.1"/>
    </source>
</evidence>
<dbReference type="GO" id="GO:0005829">
    <property type="term" value="C:cytosol"/>
    <property type="evidence" value="ECO:0007669"/>
    <property type="project" value="TreeGrafter"/>
</dbReference>
<dbReference type="AlphaFoldDB" id="D7BB12"/>
<dbReference type="PROSITE" id="PS00671">
    <property type="entry name" value="D_2_HYDROXYACID_DH_3"/>
    <property type="match status" value="1"/>
</dbReference>
<feature type="domain" description="D-isomer specific 2-hydroxyacid dehydrogenase NAD-binding" evidence="6">
    <location>
        <begin position="110"/>
        <end position="286"/>
    </location>
</feature>
<proteinExistence type="inferred from homology"/>
<evidence type="ECO:0000256" key="3">
    <source>
        <dbReference type="ARBA" id="ARBA00023027"/>
    </source>
</evidence>
<accession>D7BB12</accession>
<dbReference type="GO" id="GO:0051287">
    <property type="term" value="F:NAD binding"/>
    <property type="evidence" value="ECO:0007669"/>
    <property type="project" value="InterPro"/>
</dbReference>
<dbReference type="eggNOG" id="COG1052">
    <property type="taxonomic scope" value="Bacteria"/>
</dbReference>
<dbReference type="PROSITE" id="PS00065">
    <property type="entry name" value="D_2_HYDROXYACID_DH_1"/>
    <property type="match status" value="1"/>
</dbReference>
<dbReference type="InterPro" id="IPR036291">
    <property type="entry name" value="NAD(P)-bd_dom_sf"/>
</dbReference>
<dbReference type="RefSeq" id="WP_013158927.1">
    <property type="nucleotide sequence ID" value="NC_014212.1"/>
</dbReference>
<feature type="domain" description="D-isomer specific 2-hydroxyacid dehydrogenase catalytic" evidence="5">
    <location>
        <begin position="4"/>
        <end position="317"/>
    </location>
</feature>
<dbReference type="InterPro" id="IPR029753">
    <property type="entry name" value="D-isomer_DH_CS"/>
</dbReference>
<dbReference type="InterPro" id="IPR050223">
    <property type="entry name" value="D-isomer_2-hydroxyacid_DH"/>
</dbReference>
<dbReference type="EMBL" id="CP002042">
    <property type="protein sequence ID" value="ADH64386.1"/>
    <property type="molecule type" value="Genomic_DNA"/>
</dbReference>
<dbReference type="OrthoDB" id="9805416at2"/>
<dbReference type="FunFam" id="3.40.50.720:FF:000203">
    <property type="entry name" value="D-3-phosphoglycerate dehydrogenase (SerA)"/>
    <property type="match status" value="1"/>
</dbReference>
<keyword evidence="2 4" id="KW-0560">Oxidoreductase</keyword>
<evidence type="ECO:0000259" key="5">
    <source>
        <dbReference type="Pfam" id="PF00389"/>
    </source>
</evidence>
<comment type="similarity">
    <text evidence="1 4">Belongs to the D-isomer specific 2-hydroxyacid dehydrogenase family.</text>
</comment>
<dbReference type="EC" id="1.1.1.26" evidence="7"/>
<dbReference type="Pfam" id="PF02826">
    <property type="entry name" value="2-Hacid_dh_C"/>
    <property type="match status" value="1"/>
</dbReference>
<dbReference type="Pfam" id="PF00389">
    <property type="entry name" value="2-Hacid_dh"/>
    <property type="match status" value="1"/>
</dbReference>
<dbReference type="GO" id="GO:0047964">
    <property type="term" value="F:glyoxylate reductase (NADH) activity"/>
    <property type="evidence" value="ECO:0007669"/>
    <property type="project" value="UniProtKB-EC"/>
</dbReference>
<keyword evidence="3" id="KW-0520">NAD</keyword>